<dbReference type="GO" id="GO:0016491">
    <property type="term" value="F:oxidoreductase activity"/>
    <property type="evidence" value="ECO:0007669"/>
    <property type="project" value="UniProtKB-KW"/>
</dbReference>
<evidence type="ECO:0000256" key="2">
    <source>
        <dbReference type="SAM" id="MobiDB-lite"/>
    </source>
</evidence>
<name>A0A067PLC9_9AGAM</name>
<dbReference type="AlphaFoldDB" id="A0A067PLC9"/>
<proteinExistence type="predicted"/>
<dbReference type="HOGENOM" id="CLU_1722644_0_0_1"/>
<accession>A0A067PLC9</accession>
<evidence type="ECO:0000313" key="5">
    <source>
        <dbReference type="EMBL" id="KDQ51266.1"/>
    </source>
</evidence>
<dbReference type="InterPro" id="IPR023210">
    <property type="entry name" value="NADP_OxRdtase_dom"/>
</dbReference>
<reference evidence="6" key="1">
    <citation type="journal article" date="2014" name="Proc. Natl. Acad. Sci. U.S.A.">
        <title>Extensive sampling of basidiomycete genomes demonstrates inadequacy of the white-rot/brown-rot paradigm for wood decay fungi.</title>
        <authorList>
            <person name="Riley R."/>
            <person name="Salamov A.A."/>
            <person name="Brown D.W."/>
            <person name="Nagy L.G."/>
            <person name="Floudas D."/>
            <person name="Held B.W."/>
            <person name="Levasseur A."/>
            <person name="Lombard V."/>
            <person name="Morin E."/>
            <person name="Otillar R."/>
            <person name="Lindquist E.A."/>
            <person name="Sun H."/>
            <person name="LaButti K.M."/>
            <person name="Schmutz J."/>
            <person name="Jabbour D."/>
            <person name="Luo H."/>
            <person name="Baker S.E."/>
            <person name="Pisabarro A.G."/>
            <person name="Walton J.D."/>
            <person name="Blanchette R.A."/>
            <person name="Henrissat B."/>
            <person name="Martin F."/>
            <person name="Cullen D."/>
            <person name="Hibbett D.S."/>
            <person name="Grigoriev I.V."/>
        </authorList>
    </citation>
    <scope>NUCLEOTIDE SEQUENCE [LARGE SCALE GENOMIC DNA]</scope>
    <source>
        <strain evidence="6">MUCL 33604</strain>
    </source>
</reference>
<dbReference type="SUPFAM" id="SSF51430">
    <property type="entry name" value="NAD(P)-linked oxidoreductase"/>
    <property type="match status" value="1"/>
</dbReference>
<evidence type="ECO:0000256" key="3">
    <source>
        <dbReference type="SAM" id="SignalP"/>
    </source>
</evidence>
<dbReference type="Gene3D" id="3.20.20.100">
    <property type="entry name" value="NADP-dependent oxidoreductase domain"/>
    <property type="match status" value="1"/>
</dbReference>
<feature type="region of interest" description="Disordered" evidence="2">
    <location>
        <begin position="47"/>
        <end position="76"/>
    </location>
</feature>
<keyword evidence="6" id="KW-1185">Reference proteome</keyword>
<dbReference type="Proteomes" id="UP000027265">
    <property type="component" value="Unassembled WGS sequence"/>
</dbReference>
<dbReference type="InParanoid" id="A0A067PLC9"/>
<keyword evidence="1" id="KW-0560">Oxidoreductase</keyword>
<dbReference type="PANTHER" id="PTHR43364">
    <property type="entry name" value="NADH-SPECIFIC METHYLGLYOXAL REDUCTASE-RELATED"/>
    <property type="match status" value="1"/>
</dbReference>
<evidence type="ECO:0000256" key="1">
    <source>
        <dbReference type="ARBA" id="ARBA00023002"/>
    </source>
</evidence>
<dbReference type="InterPro" id="IPR050523">
    <property type="entry name" value="AKR_Detox_Biosynth"/>
</dbReference>
<keyword evidence="3" id="KW-0732">Signal</keyword>
<dbReference type="EMBL" id="KL197750">
    <property type="protein sequence ID" value="KDQ51266.1"/>
    <property type="molecule type" value="Genomic_DNA"/>
</dbReference>
<dbReference type="InterPro" id="IPR036812">
    <property type="entry name" value="NAD(P)_OxRdtase_dom_sf"/>
</dbReference>
<dbReference type="STRING" id="933084.A0A067PLC9"/>
<feature type="signal peptide" evidence="3">
    <location>
        <begin position="1"/>
        <end position="23"/>
    </location>
</feature>
<protein>
    <recommendedName>
        <fullName evidence="4">NADP-dependent oxidoreductase domain-containing protein</fullName>
    </recommendedName>
</protein>
<evidence type="ECO:0000313" key="6">
    <source>
        <dbReference type="Proteomes" id="UP000027265"/>
    </source>
</evidence>
<evidence type="ECO:0000259" key="4">
    <source>
        <dbReference type="Pfam" id="PF00248"/>
    </source>
</evidence>
<feature type="domain" description="NADP-dependent oxidoreductase" evidence="4">
    <location>
        <begin position="32"/>
        <end position="139"/>
    </location>
</feature>
<dbReference type="PANTHER" id="PTHR43364:SF4">
    <property type="entry name" value="NAD(P)-LINKED OXIDOREDUCTASE SUPERFAMILY PROTEIN"/>
    <property type="match status" value="1"/>
</dbReference>
<sequence length="152" mass="16976">MCIHSITWLSTLVSRLVVSIVHAMQNHAINTRPSPFISMQNHHSSLYREDEQEMPPTLKAPNRSLAKQTRRGASDKSAPQYIKRLGTVEVVSRLEEIAKKKEISIAQVAVSWSLAKMQIGVSAQIVGTTSLNNLEDIIGGALQIERRFDWVS</sequence>
<dbReference type="Pfam" id="PF00248">
    <property type="entry name" value="Aldo_ket_red"/>
    <property type="match status" value="1"/>
</dbReference>
<feature type="chain" id="PRO_5001643227" description="NADP-dependent oxidoreductase domain-containing protein" evidence="3">
    <location>
        <begin position="24"/>
        <end position="152"/>
    </location>
</feature>
<dbReference type="OrthoDB" id="48988at2759"/>
<gene>
    <name evidence="5" type="ORF">JAAARDRAFT_536168</name>
</gene>
<organism evidence="5 6">
    <name type="scientific">Jaapia argillacea MUCL 33604</name>
    <dbReference type="NCBI Taxonomy" id="933084"/>
    <lineage>
        <taxon>Eukaryota</taxon>
        <taxon>Fungi</taxon>
        <taxon>Dikarya</taxon>
        <taxon>Basidiomycota</taxon>
        <taxon>Agaricomycotina</taxon>
        <taxon>Agaricomycetes</taxon>
        <taxon>Agaricomycetidae</taxon>
        <taxon>Jaapiales</taxon>
        <taxon>Jaapiaceae</taxon>
        <taxon>Jaapia</taxon>
    </lineage>
</organism>